<proteinExistence type="predicted"/>
<evidence type="ECO:0000256" key="3">
    <source>
        <dbReference type="ARBA" id="ARBA00023033"/>
    </source>
</evidence>
<dbReference type="AlphaFoldDB" id="A0A6J4QXU6"/>
<sequence>MSESRPITEAGGRGDRSIPKIVLTDAEAGAAAFVGSNSRSYNYFEPKKRRATKYEDVTVDVQPDPDRYLTQGWILGWANGDLGYDASWTRMKSSDWHRFRDPNEEWEQSIYINNSNSVRTVQSSIENAKSGNAFEFWNKSWIPIIAKHFSAWGHVDQGLGMYVFMPAQRTAMSNMHNNAISVNCMHKLRTAQDIMLYNMELMGIFGDEFDGEAHQEVWLNDPSWQGVRENVERLMNIQNPSGSSEWAEATFASNIVFEPLVGELFRSQFVMQFAPSHGDSVSPSVIGVSEREFNDRDLRYTMDMMKDFLEDETHGEENKQIMQEWLAEWVPYSIQAAKGLEPIWSESEVQPVSFEESFEQVKSRFEGILSELELRVPEEVTT</sequence>
<dbReference type="SUPFAM" id="SSF47240">
    <property type="entry name" value="Ferritin-like"/>
    <property type="match status" value="1"/>
</dbReference>
<accession>A0A6J4QXU6</accession>
<dbReference type="InterPro" id="IPR009078">
    <property type="entry name" value="Ferritin-like_SF"/>
</dbReference>
<keyword evidence="2 5" id="KW-0560">Oxidoreductase</keyword>
<dbReference type="InterPro" id="IPR012348">
    <property type="entry name" value="RNR-like"/>
</dbReference>
<dbReference type="Gene3D" id="1.10.620.20">
    <property type="entry name" value="Ribonucleotide Reductase, subunit A"/>
    <property type="match status" value="1"/>
</dbReference>
<reference evidence="5" key="1">
    <citation type="submission" date="2020-02" db="EMBL/GenBank/DDBJ databases">
        <authorList>
            <person name="Meier V. D."/>
        </authorList>
    </citation>
    <scope>NUCLEOTIDE SEQUENCE</scope>
    <source>
        <strain evidence="5">AVDCRST_MAG14</strain>
    </source>
</reference>
<dbReference type="Pfam" id="PF02332">
    <property type="entry name" value="Phenol_Hydrox"/>
    <property type="match status" value="1"/>
</dbReference>
<dbReference type="InterPro" id="IPR012078">
    <property type="entry name" value="MP_mOase_hydro"/>
</dbReference>
<name>A0A6J4QXU6_9ACTN</name>
<evidence type="ECO:0000256" key="1">
    <source>
        <dbReference type="ARBA" id="ARBA00012710"/>
    </source>
</evidence>
<organism evidence="5">
    <name type="scientific">uncultured Rubrobacteraceae bacterium</name>
    <dbReference type="NCBI Taxonomy" id="349277"/>
    <lineage>
        <taxon>Bacteria</taxon>
        <taxon>Bacillati</taxon>
        <taxon>Actinomycetota</taxon>
        <taxon>Rubrobacteria</taxon>
        <taxon>Rubrobacterales</taxon>
        <taxon>Rubrobacteraceae</taxon>
        <taxon>environmental samples</taxon>
    </lineage>
</organism>
<keyword evidence="3 5" id="KW-0503">Monooxygenase</keyword>
<evidence type="ECO:0000256" key="2">
    <source>
        <dbReference type="ARBA" id="ARBA00023002"/>
    </source>
</evidence>
<evidence type="ECO:0000313" key="5">
    <source>
        <dbReference type="EMBL" id="CAA9453998.1"/>
    </source>
</evidence>
<dbReference type="EMBL" id="CADCVG010000055">
    <property type="protein sequence ID" value="CAA9453998.1"/>
    <property type="molecule type" value="Genomic_DNA"/>
</dbReference>
<evidence type="ECO:0000256" key="4">
    <source>
        <dbReference type="ARBA" id="ARBA00048941"/>
    </source>
</evidence>
<comment type="catalytic activity">
    <reaction evidence="4">
        <text>propane + NADH + O2 + H(+) = propan-2-ol + NAD(+) + H2O</text>
        <dbReference type="Rhea" id="RHEA:49992"/>
        <dbReference type="ChEBI" id="CHEBI:15377"/>
        <dbReference type="ChEBI" id="CHEBI:15378"/>
        <dbReference type="ChEBI" id="CHEBI:15379"/>
        <dbReference type="ChEBI" id="CHEBI:17824"/>
        <dbReference type="ChEBI" id="CHEBI:32879"/>
        <dbReference type="ChEBI" id="CHEBI:57540"/>
        <dbReference type="ChEBI" id="CHEBI:57945"/>
        <dbReference type="EC" id="1.14.13.227"/>
    </reaction>
</comment>
<protein>
    <recommendedName>
        <fullName evidence="1">propane 2-monooxygenase</fullName>
        <ecNumber evidence="1">1.14.13.227</ecNumber>
    </recommendedName>
</protein>
<dbReference type="GO" id="GO:0016709">
    <property type="term" value="F:oxidoreductase activity, acting on paired donors, with incorporation or reduction of molecular oxygen, NAD(P)H as one donor, and incorporation of one atom of oxygen"/>
    <property type="evidence" value="ECO:0007669"/>
    <property type="project" value="InterPro"/>
</dbReference>
<dbReference type="InterPro" id="IPR003430">
    <property type="entry name" value="Phenol_Hydrox"/>
</dbReference>
<dbReference type="PIRSF" id="PIRSF000040">
    <property type="entry name" value="MMOH_comp"/>
    <property type="match status" value="1"/>
</dbReference>
<gene>
    <name evidence="5" type="ORF">AVDCRST_MAG14-1308</name>
</gene>
<dbReference type="EC" id="1.14.13.227" evidence="1"/>